<feature type="compositionally biased region" description="Low complexity" evidence="4">
    <location>
        <begin position="974"/>
        <end position="984"/>
    </location>
</feature>
<organism evidence="6 7">
    <name type="scientific">Gossypium barbadense</name>
    <name type="common">Sea Island cotton</name>
    <name type="synonym">Hibiscus barbadensis</name>
    <dbReference type="NCBI Taxonomy" id="3634"/>
    <lineage>
        <taxon>Eukaryota</taxon>
        <taxon>Viridiplantae</taxon>
        <taxon>Streptophyta</taxon>
        <taxon>Embryophyta</taxon>
        <taxon>Tracheophyta</taxon>
        <taxon>Spermatophyta</taxon>
        <taxon>Magnoliopsida</taxon>
        <taxon>eudicotyledons</taxon>
        <taxon>Gunneridae</taxon>
        <taxon>Pentapetalae</taxon>
        <taxon>rosids</taxon>
        <taxon>malvids</taxon>
        <taxon>Malvales</taxon>
        <taxon>Malvaceae</taxon>
        <taxon>Malvoideae</taxon>
        <taxon>Gossypium</taxon>
    </lineage>
</organism>
<feature type="region of interest" description="Disordered" evidence="4">
    <location>
        <begin position="917"/>
        <end position="996"/>
    </location>
</feature>
<dbReference type="Proteomes" id="UP000239757">
    <property type="component" value="Unassembled WGS sequence"/>
</dbReference>
<dbReference type="GO" id="GO:0006893">
    <property type="term" value="P:Golgi to plasma membrane transport"/>
    <property type="evidence" value="ECO:0007669"/>
    <property type="project" value="TreeGrafter"/>
</dbReference>
<sequence length="996" mass="111172">MESSSTSATRFRFREQNRQQIEDAADSETSSGMSSVSSDLDSENELQSMTGKGIKHLCSELLELKTESDEDFHTNIFSNYSSFVRIFDEVRGMENELMQLKGQVLTQKKLVKDLIDGIHLKVLSEETIDSVIQESEFSEPTPQSQLAVHINSISETLDILMIENRMDEAIAIIQRADDNLQRMQFEDNSPVDLLLLYNSAIAEKKAMLTLQLTLSAENTRISAAELQKVLVGICKLGDSHLATQLLLKYYRLRLATGRHHLQSSQSFLDGLYVKNLAKFVFSMISQAARSFMMLYGETSPQASELLQWAREETKLFVASFNKYVRSSSDVTEGLSKAVEAMQFAMSYCSLLKSQRLFLKPYLIKHIRSCMEEVLLIHIDHFKKVISMFTATDDWVLGRYLISGILSEGNYMVAGQRPEYCILTNSGRKFITLLQAIIADVTPLLAIQMEGSILKGLMNLFTEYIAILEKAITFETHVSEKGSRRNLAKSLPQQLSVLANLSTLQLFFFKIVRSFLRGPGHLNSKLGKKNSIDFLQKELDGCILFIQEAVAKLKAHFCQQFINRMMSPETGSKLIVETCSDNQQEPSNFQGAMPSAAFQVPAWFRTSDATVSNHMIMQIFDLLDLDCSLYRCSFLHISKDNGIFDSNLVKKKVLFLELRKVDKIDEDNVFEEDWLMELLRELIAAIFSWIVNNKEIWRNTQEDSPVQLSDIISQLSDLPNLVAEQFVLDMHFLVEIVRYGGYFSKKPLVLRSLVDTAFTSAGLDPERDFDGDGWARNAANEAMQKLLEIEKMQLISKGDSTDGLEEEPCENEANDPVLDESTSTMTDSLVVLDEDSPTMDAVESRSTMKDSLVVLDEDSPTMDAVEVAITIETAMKAEIPPEVSLSLADVYDFPAVGLEDVDAGSGTTKAAGELYLPEKTDLPDPFSSDGTSDASELSVPVKEDAGSEADAIDSNVNELESISELSLPVKEDADSNANATASAITDPDGDGKVVDRV</sequence>
<evidence type="ECO:0000256" key="2">
    <source>
        <dbReference type="ARBA" id="ARBA00022448"/>
    </source>
</evidence>
<dbReference type="PANTHER" id="PTHR21426">
    <property type="entry name" value="EXOCYST COMPLEX COMPONENT 8"/>
    <property type="match status" value="1"/>
</dbReference>
<gene>
    <name evidence="6" type="ORF">GOBAR_AA27068</name>
</gene>
<evidence type="ECO:0000259" key="5">
    <source>
        <dbReference type="Pfam" id="PF16528"/>
    </source>
</evidence>
<dbReference type="AlphaFoldDB" id="A0A2P5WR66"/>
<evidence type="ECO:0000256" key="3">
    <source>
        <dbReference type="ARBA" id="ARBA00022483"/>
    </source>
</evidence>
<feature type="compositionally biased region" description="Basic and acidic residues" evidence="4">
    <location>
        <begin position="12"/>
        <end position="21"/>
    </location>
</feature>
<dbReference type="OrthoDB" id="642193at2759"/>
<dbReference type="SUPFAM" id="SSF74788">
    <property type="entry name" value="Cullin repeat-like"/>
    <property type="match status" value="1"/>
</dbReference>
<feature type="domain" description="Exocyst component Exo84 C-terminal" evidence="5">
    <location>
        <begin position="150"/>
        <end position="349"/>
    </location>
</feature>
<protein>
    <recommendedName>
        <fullName evidence="5">Exocyst component Exo84 C-terminal domain-containing protein</fullName>
    </recommendedName>
</protein>
<feature type="region of interest" description="Disordered" evidence="4">
    <location>
        <begin position="798"/>
        <end position="819"/>
    </location>
</feature>
<dbReference type="Pfam" id="PF16528">
    <property type="entry name" value="Exo84_C"/>
    <property type="match status" value="1"/>
</dbReference>
<comment type="similarity">
    <text evidence="1">Belongs to the EXO84 family.</text>
</comment>
<evidence type="ECO:0000256" key="1">
    <source>
        <dbReference type="ARBA" id="ARBA00007210"/>
    </source>
</evidence>
<dbReference type="InterPro" id="IPR042560">
    <property type="entry name" value="Exo84_C_2"/>
</dbReference>
<dbReference type="GO" id="GO:0000145">
    <property type="term" value="C:exocyst"/>
    <property type="evidence" value="ECO:0007669"/>
    <property type="project" value="InterPro"/>
</dbReference>
<dbReference type="InterPro" id="IPR032403">
    <property type="entry name" value="Exo84_C"/>
</dbReference>
<dbReference type="InterPro" id="IPR016159">
    <property type="entry name" value="Cullin_repeat-like_dom_sf"/>
</dbReference>
<evidence type="ECO:0000313" key="7">
    <source>
        <dbReference type="Proteomes" id="UP000239757"/>
    </source>
</evidence>
<dbReference type="PANTHER" id="PTHR21426:SF13">
    <property type="entry name" value="OS08G0566700 PROTEIN"/>
    <property type="match status" value="1"/>
</dbReference>
<name>A0A2P5WR66_GOSBA</name>
<dbReference type="Gene3D" id="1.20.58.1220">
    <property type="entry name" value="Exo84p, C-terminal helical domain"/>
    <property type="match status" value="1"/>
</dbReference>
<feature type="compositionally biased region" description="Acidic residues" evidence="4">
    <location>
        <begin position="801"/>
        <end position="812"/>
    </location>
</feature>
<feature type="region of interest" description="Disordered" evidence="4">
    <location>
        <begin position="1"/>
        <end position="45"/>
    </location>
</feature>
<keyword evidence="3" id="KW-0268">Exocytosis</keyword>
<dbReference type="InterPro" id="IPR033961">
    <property type="entry name" value="Exo84"/>
</dbReference>
<feature type="compositionally biased region" description="Low complexity" evidence="4">
    <location>
        <begin position="1"/>
        <end position="10"/>
    </location>
</feature>
<evidence type="ECO:0000256" key="4">
    <source>
        <dbReference type="SAM" id="MobiDB-lite"/>
    </source>
</evidence>
<dbReference type="Pfam" id="PF08700">
    <property type="entry name" value="VPS51_Exo84_N"/>
    <property type="match status" value="1"/>
</dbReference>
<evidence type="ECO:0000313" key="6">
    <source>
        <dbReference type="EMBL" id="PPR93602.1"/>
    </source>
</evidence>
<accession>A0A2P5WR66</accession>
<reference evidence="6 7" key="1">
    <citation type="submission" date="2015-01" db="EMBL/GenBank/DDBJ databases">
        <title>Genome of allotetraploid Gossypium barbadense reveals genomic plasticity and fiber elongation in cotton evolution.</title>
        <authorList>
            <person name="Chen X."/>
            <person name="Liu X."/>
            <person name="Zhao B."/>
            <person name="Zheng H."/>
            <person name="Hu Y."/>
            <person name="Lu G."/>
            <person name="Yang C."/>
            <person name="Chen J."/>
            <person name="Shan C."/>
            <person name="Zhang L."/>
            <person name="Zhou Y."/>
            <person name="Wang L."/>
            <person name="Guo W."/>
            <person name="Bai Y."/>
            <person name="Ruan J."/>
            <person name="Shangguan X."/>
            <person name="Mao Y."/>
            <person name="Jiang J."/>
            <person name="Zhu Y."/>
            <person name="Lei J."/>
            <person name="Kang H."/>
            <person name="Chen S."/>
            <person name="He X."/>
            <person name="Wang R."/>
            <person name="Wang Y."/>
            <person name="Chen J."/>
            <person name="Wang L."/>
            <person name="Yu S."/>
            <person name="Wang B."/>
            <person name="Wei J."/>
            <person name="Song S."/>
            <person name="Lu X."/>
            <person name="Gao Z."/>
            <person name="Gu W."/>
            <person name="Deng X."/>
            <person name="Ma D."/>
            <person name="Wang S."/>
            <person name="Liang W."/>
            <person name="Fang L."/>
            <person name="Cai C."/>
            <person name="Zhu X."/>
            <person name="Zhou B."/>
            <person name="Zhang Y."/>
            <person name="Chen Z."/>
            <person name="Xu S."/>
            <person name="Zhu R."/>
            <person name="Wang S."/>
            <person name="Zhang T."/>
            <person name="Zhao G."/>
        </authorList>
    </citation>
    <scope>NUCLEOTIDE SEQUENCE [LARGE SCALE GENOMIC DNA]</scope>
    <source>
        <strain evidence="7">cv. Xinhai21</strain>
        <tissue evidence="6">Leaf</tissue>
    </source>
</reference>
<feature type="compositionally biased region" description="Polar residues" evidence="4">
    <location>
        <begin position="953"/>
        <end position="963"/>
    </location>
</feature>
<dbReference type="GO" id="GO:0008104">
    <property type="term" value="P:intracellular protein localization"/>
    <property type="evidence" value="ECO:0007669"/>
    <property type="project" value="TreeGrafter"/>
</dbReference>
<proteinExistence type="inferred from homology"/>
<keyword evidence="2" id="KW-0813">Transport</keyword>
<feature type="compositionally biased region" description="Low complexity" evidence="4">
    <location>
        <begin position="27"/>
        <end position="39"/>
    </location>
</feature>
<dbReference type="EMBL" id="KZ666764">
    <property type="protein sequence ID" value="PPR93602.1"/>
    <property type="molecule type" value="Genomic_DNA"/>
</dbReference>
<dbReference type="GO" id="GO:0006887">
    <property type="term" value="P:exocytosis"/>
    <property type="evidence" value="ECO:0007669"/>
    <property type="project" value="UniProtKB-KW"/>
</dbReference>